<evidence type="ECO:0000256" key="1">
    <source>
        <dbReference type="SAM" id="MobiDB-lite"/>
    </source>
</evidence>
<dbReference type="PANTHER" id="PTHR12087">
    <property type="entry name" value="ORIGIN RECOGNITION COMPLEX SUBUNIT 4"/>
    <property type="match status" value="1"/>
</dbReference>
<name>A0AAV4LMX0_BABCB</name>
<dbReference type="InterPro" id="IPR027417">
    <property type="entry name" value="P-loop_NTPase"/>
</dbReference>
<dbReference type="GO" id="GO:0005664">
    <property type="term" value="C:nuclear origin of replication recognition complex"/>
    <property type="evidence" value="ECO:0007669"/>
    <property type="project" value="TreeGrafter"/>
</dbReference>
<proteinExistence type="predicted"/>
<dbReference type="InterPro" id="IPR016527">
    <property type="entry name" value="ORC4"/>
</dbReference>
<evidence type="ECO:0000313" key="3">
    <source>
        <dbReference type="Proteomes" id="UP001497744"/>
    </source>
</evidence>
<dbReference type="Proteomes" id="UP001497744">
    <property type="component" value="Unassembled WGS sequence"/>
</dbReference>
<dbReference type="GO" id="GO:0006270">
    <property type="term" value="P:DNA replication initiation"/>
    <property type="evidence" value="ECO:0007669"/>
    <property type="project" value="TreeGrafter"/>
</dbReference>
<dbReference type="AlphaFoldDB" id="A0AAV4LMX0"/>
<dbReference type="Gene3D" id="3.40.50.300">
    <property type="entry name" value="P-loop containing nucleotide triphosphate hydrolases"/>
    <property type="match status" value="1"/>
</dbReference>
<evidence type="ECO:0000313" key="2">
    <source>
        <dbReference type="EMBL" id="GIX60765.1"/>
    </source>
</evidence>
<comment type="caution">
    <text evidence="2">The sequence shown here is derived from an EMBL/GenBank/DDBJ whole genome shotgun (WGS) entry which is preliminary data.</text>
</comment>
<dbReference type="SUPFAM" id="SSF52540">
    <property type="entry name" value="P-loop containing nucleoside triphosphate hydrolases"/>
    <property type="match status" value="1"/>
</dbReference>
<dbReference type="RefSeq" id="XP_067712836.1">
    <property type="nucleotide sequence ID" value="XM_067856735.1"/>
</dbReference>
<dbReference type="EMBL" id="BPLF01000001">
    <property type="protein sequence ID" value="GIX60765.1"/>
    <property type="molecule type" value="Genomic_DNA"/>
</dbReference>
<gene>
    <name evidence="2" type="ORF">BcabD6B2_02000</name>
</gene>
<dbReference type="GO" id="GO:0003688">
    <property type="term" value="F:DNA replication origin binding"/>
    <property type="evidence" value="ECO:0007669"/>
    <property type="project" value="TreeGrafter"/>
</dbReference>
<dbReference type="GeneID" id="94192248"/>
<feature type="region of interest" description="Disordered" evidence="1">
    <location>
        <begin position="91"/>
        <end position="134"/>
    </location>
</feature>
<reference evidence="2 3" key="1">
    <citation type="submission" date="2021-06" db="EMBL/GenBank/DDBJ databases">
        <title>Genome sequence of Babesia caballi.</title>
        <authorList>
            <person name="Yamagishi J."/>
            <person name="Kidaka T."/>
            <person name="Ochi A."/>
        </authorList>
    </citation>
    <scope>NUCLEOTIDE SEQUENCE [LARGE SCALE GENOMIC DNA]</scope>
    <source>
        <strain evidence="2">USDA-D6B2</strain>
    </source>
</reference>
<dbReference type="PANTHER" id="PTHR12087:SF0">
    <property type="entry name" value="ORIGIN RECOGNITION COMPLEX SUBUNIT 4"/>
    <property type="match status" value="1"/>
</dbReference>
<keyword evidence="3" id="KW-1185">Reference proteome</keyword>
<accession>A0AAV4LMX0</accession>
<sequence length="507" mass="56878">MGQKRVAEWFRRRFRRRLYQLASREEFYLHDQVDETHWMQKKVQCVASRLTSAVTRKENIILLIVGVPGSGKSYLVTTAIARVRAAFGDGKPSSIATRSPNEESGPDMEVTDESAVQSENEESDSSAVASPGGEGWTVRSLSLETYNHRNELRCMRRMTTLLERIAGVNAPSHTTRLFPELQERVTHCLKLLREACVYVVFVIEGVDVLTKGSNDCSVTTGSYARRQGLLYFMGNLIASSDYAFSLICVTPDIRTTERLEKRVKSRFMHETIYCDGAEDRAAVFTPSGLSVLGNDIDVTLDEETKVGCSTNAPYCLQTALTEDLICGSGITSVVAAACAQLPDDSFEELGNGRLRISGDALSRAIQGTKAWRWSESVIEQLSIPEHYILVALSRMHCQGISPVTLLDIERDLKDMAQYFPGERQTLLHFQGLQRIFLHLIQQGVVDWVNYEHNWVGCSDPRSGMNDIHGTSAPCRFPQYKKYLKMDLNNLIPTNLSTWLLMAVRTLK</sequence>
<organism evidence="2 3">
    <name type="scientific">Babesia caballi</name>
    <dbReference type="NCBI Taxonomy" id="5871"/>
    <lineage>
        <taxon>Eukaryota</taxon>
        <taxon>Sar</taxon>
        <taxon>Alveolata</taxon>
        <taxon>Apicomplexa</taxon>
        <taxon>Aconoidasida</taxon>
        <taxon>Piroplasmida</taxon>
        <taxon>Babesiidae</taxon>
        <taxon>Babesia</taxon>
    </lineage>
</organism>
<protein>
    <submittedName>
        <fullName evidence="2">Origin recognition complex subunit, putative</fullName>
    </submittedName>
</protein>